<dbReference type="InterPro" id="IPR035183">
    <property type="entry name" value="DUF5304"/>
</dbReference>
<comment type="caution">
    <text evidence="2">The sequence shown here is derived from an EMBL/GenBank/DDBJ whole genome shotgun (WGS) entry which is preliminary data.</text>
</comment>
<name>A0A2J7Z8X4_STRMQ</name>
<sequence length="170" mass="18015">MNVTGQPASPPQEFAMSDATERPPEPPVTEVPVTEIDPDAWERACAEDLAAERARRRARQAAEEPGSVAEEFLKLADALADKVAQAPIAGAAVQGAVQQLIEQAKAAVEPVIERNPDVFEHLASAGTELLAAYRAAVTGQERRWTQGSESGTKGGGEESESSSSEHIDLD</sequence>
<dbReference type="EMBL" id="LJIW01000001">
    <property type="protein sequence ID" value="PNG96722.1"/>
    <property type="molecule type" value="Genomic_DNA"/>
</dbReference>
<feature type="region of interest" description="Disordered" evidence="1">
    <location>
        <begin position="139"/>
        <end position="170"/>
    </location>
</feature>
<proteinExistence type="predicted"/>
<accession>A0A2J7Z8X4</accession>
<keyword evidence="3" id="KW-1185">Reference proteome</keyword>
<reference evidence="2 3" key="1">
    <citation type="submission" date="2015-09" db="EMBL/GenBank/DDBJ databases">
        <title>Genome sequence, genome mining and natural product profiling of a biocontrol bacterium Streptomyces malaysiensis F913.</title>
        <authorList>
            <person name="Xu Y."/>
            <person name="Wei J."/>
            <person name="Xie J."/>
            <person name="Li T."/>
            <person name="Zhou Z."/>
        </authorList>
    </citation>
    <scope>NUCLEOTIDE SEQUENCE [LARGE SCALE GENOMIC DNA]</scope>
    <source>
        <strain evidence="2 3">F913</strain>
    </source>
</reference>
<dbReference type="Pfam" id="PF17230">
    <property type="entry name" value="DUF5304"/>
    <property type="match status" value="1"/>
</dbReference>
<organism evidence="2 3">
    <name type="scientific">Streptomyces malaysiensis</name>
    <dbReference type="NCBI Taxonomy" id="92644"/>
    <lineage>
        <taxon>Bacteria</taxon>
        <taxon>Bacillati</taxon>
        <taxon>Actinomycetota</taxon>
        <taxon>Actinomycetes</taxon>
        <taxon>Kitasatosporales</taxon>
        <taxon>Streptomycetaceae</taxon>
        <taxon>Streptomyces</taxon>
        <taxon>Streptomyces violaceusniger group</taxon>
    </lineage>
</organism>
<gene>
    <name evidence="2" type="ORF">SMF913_12747</name>
</gene>
<evidence type="ECO:0000313" key="3">
    <source>
        <dbReference type="Proteomes" id="UP000236520"/>
    </source>
</evidence>
<evidence type="ECO:0000313" key="2">
    <source>
        <dbReference type="EMBL" id="PNG96722.1"/>
    </source>
</evidence>
<protein>
    <recommendedName>
        <fullName evidence="4">DUF5304 domain-containing protein</fullName>
    </recommendedName>
</protein>
<evidence type="ECO:0008006" key="4">
    <source>
        <dbReference type="Google" id="ProtNLM"/>
    </source>
</evidence>
<evidence type="ECO:0000256" key="1">
    <source>
        <dbReference type="SAM" id="MobiDB-lite"/>
    </source>
</evidence>
<dbReference type="Proteomes" id="UP000236520">
    <property type="component" value="Unassembled WGS sequence"/>
</dbReference>
<feature type="region of interest" description="Disordered" evidence="1">
    <location>
        <begin position="1"/>
        <end position="38"/>
    </location>
</feature>
<dbReference type="AlphaFoldDB" id="A0A2J7Z8X4"/>